<dbReference type="OrthoDB" id="1799119at2"/>
<evidence type="ECO:0000313" key="2">
    <source>
        <dbReference type="Proteomes" id="UP000186102"/>
    </source>
</evidence>
<organism evidence="1 2">
    <name type="scientific">Desulfosporosinus metallidurans</name>
    <dbReference type="NCBI Taxonomy" id="1888891"/>
    <lineage>
        <taxon>Bacteria</taxon>
        <taxon>Bacillati</taxon>
        <taxon>Bacillota</taxon>
        <taxon>Clostridia</taxon>
        <taxon>Eubacteriales</taxon>
        <taxon>Desulfitobacteriaceae</taxon>
        <taxon>Desulfosporosinus</taxon>
    </lineage>
</organism>
<protein>
    <submittedName>
        <fullName evidence="1">Uncharacterized protein</fullName>
    </submittedName>
</protein>
<sequence>MPIKRWSEFFLYLGRVFVLLILLAVLLPKLIAVCNIWMSSLLHHDQKPNGNPLRVERPGWGEYVIHWLPDLQSDKFLKSKG</sequence>
<name>A0A1Q8QKB3_9FIRM</name>
<dbReference type="RefSeq" id="WP_075366732.1">
    <property type="nucleotide sequence ID" value="NZ_MLBF01000052.1"/>
</dbReference>
<gene>
    <name evidence="1" type="ORF">DSOL_4382</name>
</gene>
<dbReference type="EMBL" id="MLBF01000052">
    <property type="protein sequence ID" value="OLN27742.1"/>
    <property type="molecule type" value="Genomic_DNA"/>
</dbReference>
<keyword evidence="2" id="KW-1185">Reference proteome</keyword>
<reference evidence="1 2" key="1">
    <citation type="submission" date="2016-09" db="EMBL/GenBank/DDBJ databases">
        <title>Complete genome of Desulfosporosinus sp. OL.</title>
        <authorList>
            <person name="Mardanov A."/>
            <person name="Beletsky A."/>
            <person name="Panova A."/>
            <person name="Karnachuk O."/>
            <person name="Ravin N."/>
        </authorList>
    </citation>
    <scope>NUCLEOTIDE SEQUENCE [LARGE SCALE GENOMIC DNA]</scope>
    <source>
        <strain evidence="1 2">OL</strain>
    </source>
</reference>
<dbReference type="Proteomes" id="UP000186102">
    <property type="component" value="Unassembled WGS sequence"/>
</dbReference>
<accession>A0A1Q8QKB3</accession>
<comment type="caution">
    <text evidence="1">The sequence shown here is derived from an EMBL/GenBank/DDBJ whole genome shotgun (WGS) entry which is preliminary data.</text>
</comment>
<dbReference type="AlphaFoldDB" id="A0A1Q8QKB3"/>
<proteinExistence type="predicted"/>
<evidence type="ECO:0000313" key="1">
    <source>
        <dbReference type="EMBL" id="OLN27742.1"/>
    </source>
</evidence>
<dbReference type="STRING" id="1888891.DSOL_4382"/>